<keyword evidence="5" id="KW-0533">Nickel</keyword>
<dbReference type="Pfam" id="PF00374">
    <property type="entry name" value="NiFeSe_Hases"/>
    <property type="match status" value="1"/>
</dbReference>
<dbReference type="Proteomes" id="UP000006732">
    <property type="component" value="Chromosome"/>
</dbReference>
<comment type="subcellular location">
    <subcellularLocation>
        <location evidence="1">Cell membrane</location>
        <topology evidence="1">Peripheral membrane protein</topology>
    </subcellularLocation>
</comment>
<dbReference type="HOGENOM" id="CLU_015134_3_1_7"/>
<evidence type="ECO:0000313" key="9">
    <source>
        <dbReference type="EMBL" id="ABL00394.1"/>
    </source>
</evidence>
<organism evidence="8 10">
    <name type="scientific">Pelobacter propionicus (strain DSM 2379 / NBRC 103807 / OttBd1)</name>
    <dbReference type="NCBI Taxonomy" id="338966"/>
    <lineage>
        <taxon>Bacteria</taxon>
        <taxon>Pseudomonadati</taxon>
        <taxon>Thermodesulfobacteriota</taxon>
        <taxon>Desulfuromonadia</taxon>
        <taxon>Desulfuromonadales</taxon>
        <taxon>Desulfuromonadaceae</taxon>
        <taxon>Pelobacter</taxon>
    </lineage>
</organism>
<comment type="cofactor">
    <cofactor evidence="5">
        <name>Fe cation</name>
        <dbReference type="ChEBI" id="CHEBI:24875"/>
    </cofactor>
</comment>
<dbReference type="SUPFAM" id="SSF56762">
    <property type="entry name" value="HydB/Nqo4-like"/>
    <property type="match status" value="1"/>
</dbReference>
<evidence type="ECO:0000256" key="3">
    <source>
        <dbReference type="ARBA" id="ARBA00023002"/>
    </source>
</evidence>
<keyword evidence="5" id="KW-0408">Iron</keyword>
<feature type="binding site" evidence="5">
    <location>
        <position position="235"/>
    </location>
    <ligand>
        <name>Ni(2+)</name>
        <dbReference type="ChEBI" id="CHEBI:49786"/>
    </ligand>
</feature>
<evidence type="ECO:0000256" key="4">
    <source>
        <dbReference type="ARBA" id="ARBA00023027"/>
    </source>
</evidence>
<proteinExistence type="predicted"/>
<dbReference type="Pfam" id="PF00346">
    <property type="entry name" value="Complex1_49kDa"/>
    <property type="match status" value="2"/>
</dbReference>
<dbReference type="GO" id="GO:0048038">
    <property type="term" value="F:quinone binding"/>
    <property type="evidence" value="ECO:0007669"/>
    <property type="project" value="InterPro"/>
</dbReference>
<feature type="binding site" evidence="5">
    <location>
        <position position="526"/>
    </location>
    <ligand>
        <name>Fe cation</name>
        <dbReference type="ChEBI" id="CHEBI:24875"/>
    </ligand>
</feature>
<protein>
    <submittedName>
        <fullName evidence="8">NADH dehydrogenase subunit C</fullName>
        <ecNumber evidence="8">1.6.5.3</ecNumber>
    </submittedName>
</protein>
<dbReference type="KEGG" id="ppd:Ppro_2794"/>
<comment type="cofactor">
    <cofactor evidence="5">
        <name>Ni(2+)</name>
        <dbReference type="ChEBI" id="CHEBI:49786"/>
    </cofactor>
</comment>
<feature type="domain" description="NADH-quinone oxidoreductase subunit D" evidence="7">
    <location>
        <begin position="455"/>
        <end position="529"/>
    </location>
</feature>
<keyword evidence="10" id="KW-1185">Reference proteome</keyword>
<name>A1ASR5_PELPD</name>
<dbReference type="Gene3D" id="1.10.645.10">
    <property type="entry name" value="Cytochrome-c3 Hydrogenase, chain B"/>
    <property type="match status" value="1"/>
</dbReference>
<dbReference type="InterPro" id="IPR029014">
    <property type="entry name" value="NiFe-Hase_large"/>
</dbReference>
<feature type="domain" description="NADH:ubiquinone oxidoreductase 30kDa subunit" evidence="6">
    <location>
        <begin position="30"/>
        <end position="149"/>
    </location>
</feature>
<accession>A1ASR5</accession>
<feature type="binding site" evidence="5">
    <location>
        <position position="235"/>
    </location>
    <ligand>
        <name>Fe cation</name>
        <dbReference type="ChEBI" id="CHEBI:24875"/>
    </ligand>
</feature>
<reference evidence="8 10" key="1">
    <citation type="submission" date="2006-10" db="EMBL/GenBank/DDBJ databases">
        <title>Complete sequence of chromosome of Pelobacter propionicus DSM 2379.</title>
        <authorList>
            <consortium name="US DOE Joint Genome Institute"/>
            <person name="Copeland A."/>
            <person name="Lucas S."/>
            <person name="Lapidus A."/>
            <person name="Barry K."/>
            <person name="Detter J.C."/>
            <person name="Glavina del Rio T."/>
            <person name="Hammon N."/>
            <person name="Israni S."/>
            <person name="Dalin E."/>
            <person name="Tice H."/>
            <person name="Pitluck S."/>
            <person name="Saunders E."/>
            <person name="Brettin T."/>
            <person name="Bruce D."/>
            <person name="Han C."/>
            <person name="Tapia R."/>
            <person name="Schmutz J."/>
            <person name="Larimer F."/>
            <person name="Land M."/>
            <person name="Hauser L."/>
            <person name="Kyrpides N."/>
            <person name="Kim E."/>
            <person name="Lovley D."/>
            <person name="Richardson P."/>
        </authorList>
    </citation>
    <scope>NUCLEOTIDE SEQUENCE [LARGE SCALE GENOMIC DNA]</scope>
    <source>
        <strain evidence="8">DSM 2379</strain>
        <strain evidence="10">DSM 2379 / NBRC 103807 / OttBd1</strain>
    </source>
</reference>
<keyword evidence="4" id="KW-0520">NAD</keyword>
<dbReference type="GO" id="GO:0005886">
    <property type="term" value="C:plasma membrane"/>
    <property type="evidence" value="ECO:0007669"/>
    <property type="project" value="UniProtKB-SubCell"/>
</dbReference>
<dbReference type="eggNOG" id="COG3261">
    <property type="taxonomic scope" value="Bacteria"/>
</dbReference>
<evidence type="ECO:0000256" key="2">
    <source>
        <dbReference type="ARBA" id="ARBA00022448"/>
    </source>
</evidence>
<dbReference type="SUPFAM" id="SSF143243">
    <property type="entry name" value="Nqo5-like"/>
    <property type="match status" value="1"/>
</dbReference>
<keyword evidence="5" id="KW-0460">Magnesium</keyword>
<dbReference type="RefSeq" id="WP_011736635.1">
    <property type="nucleotide sequence ID" value="NC_008609.1"/>
</dbReference>
<gene>
    <name evidence="8" type="ordered locus">Ppro_2786</name>
    <name evidence="9" type="ordered locus">Ppro_2794</name>
</gene>
<dbReference type="GO" id="GO:0016651">
    <property type="term" value="F:oxidoreductase activity, acting on NAD(P)H"/>
    <property type="evidence" value="ECO:0007669"/>
    <property type="project" value="InterPro"/>
</dbReference>
<dbReference type="Pfam" id="PF00329">
    <property type="entry name" value="Complex1_30kDa"/>
    <property type="match status" value="1"/>
</dbReference>
<evidence type="ECO:0000313" key="8">
    <source>
        <dbReference type="EMBL" id="ABL00386.1"/>
    </source>
</evidence>
<dbReference type="Gene3D" id="3.30.460.80">
    <property type="entry name" value="NADH:ubiquinone oxidoreductase, 30kDa subunit"/>
    <property type="match status" value="1"/>
</dbReference>
<dbReference type="PANTHER" id="PTHR43485">
    <property type="entry name" value="HYDROGENASE-4 COMPONENT G"/>
    <property type="match status" value="1"/>
</dbReference>
<evidence type="ECO:0000256" key="5">
    <source>
        <dbReference type="PIRSR" id="PIRSR601501-1"/>
    </source>
</evidence>
<dbReference type="KEGG" id="ppd:Ppro_2786"/>
<dbReference type="OrthoDB" id="9801496at2"/>
<dbReference type="EMBL" id="CP000482">
    <property type="protein sequence ID" value="ABL00386.1"/>
    <property type="molecule type" value="Genomic_DNA"/>
</dbReference>
<dbReference type="InterPro" id="IPR052197">
    <property type="entry name" value="ComplexI_49kDa-like"/>
</dbReference>
<dbReference type="STRING" id="338966.Ppro_2786"/>
<dbReference type="InterPro" id="IPR001268">
    <property type="entry name" value="NADH_UbQ_OxRdtase_30kDa_su"/>
</dbReference>
<feature type="domain" description="NADH-quinone oxidoreductase subunit D" evidence="7">
    <location>
        <begin position="286"/>
        <end position="452"/>
    </location>
</feature>
<keyword evidence="3 8" id="KW-0560">Oxidoreductase</keyword>
<evidence type="ECO:0000259" key="7">
    <source>
        <dbReference type="Pfam" id="PF00346"/>
    </source>
</evidence>
<dbReference type="InterPro" id="IPR037232">
    <property type="entry name" value="NADH_quin_OxRdtase_su_C/D-like"/>
</dbReference>
<keyword evidence="2" id="KW-0813">Transport</keyword>
<dbReference type="EMBL" id="CP000482">
    <property type="protein sequence ID" value="ABL00394.1"/>
    <property type="molecule type" value="Genomic_DNA"/>
</dbReference>
<dbReference type="AlphaFoldDB" id="A1ASR5"/>
<evidence type="ECO:0000256" key="1">
    <source>
        <dbReference type="ARBA" id="ARBA00004202"/>
    </source>
</evidence>
<dbReference type="GO" id="GO:0051287">
    <property type="term" value="F:NAD binding"/>
    <property type="evidence" value="ECO:0007669"/>
    <property type="project" value="InterPro"/>
</dbReference>
<sequence length="557" mass="62846">MVSKKLQQLKDKFGSAIQQADVVNDMRLLVYIDPASVKPICQYIFRDMDARYVISIGSDDRPYSGKFLVFHQFAFDKEKILFSIICQLPGENPRIDSISGIIPAANWAERELKDLLGIEPVGHPYPKRLVLPDAWPDGHHPLRKDFAWNKIPEGYDEEREFDFDETPPGCTAVPFGPFHPTLDEPEHFRLYVDGEFVRGCEYRGFMVHRGIEKLSESVLGYNDVPMMAERICGICGCVHSLAFCQAVENGAGVIVPPRAEFIRTIMLEIERLHSHPMWVGLACHLVGFDTLFMQAWRIREPIMWLAEKITGNRKTYGLGIIGGVRWDFTPELIAETRAVLDKLESEWRQVVAAVSKDKNIMARTSGVGMADKALCKEMGLVGPVARGGGVDIDARRDHPYAAYDRVDFKVITHNTADVWGRVVVRMLEVFESINIIRQCFDKMPQGPLVADITTELPAGRVGYTSIEAPRGESHHFAITGDDNRPRRWRARAPTYQNLQGIPAMIKDQRIADMQISLGGIDPCMSCTDRMETIDIRTGARKSWTKAELLSLSRSRKG</sequence>
<dbReference type="InterPro" id="IPR001501">
    <property type="entry name" value="Ni-dep_hyd_lsu"/>
</dbReference>
<evidence type="ECO:0000259" key="6">
    <source>
        <dbReference type="Pfam" id="PF00329"/>
    </source>
</evidence>
<dbReference type="PROSITE" id="PS00542">
    <property type="entry name" value="COMPLEX1_30K"/>
    <property type="match status" value="1"/>
</dbReference>
<dbReference type="eggNOG" id="COG0852">
    <property type="taxonomic scope" value="Bacteria"/>
</dbReference>
<keyword evidence="5" id="KW-0479">Metal-binding</keyword>
<dbReference type="PANTHER" id="PTHR43485:SF1">
    <property type="entry name" value="FORMATE HYDROGENLYASE SUBUNIT 5-RELATED"/>
    <property type="match status" value="1"/>
</dbReference>
<feature type="binding site" evidence="5">
    <location>
        <position position="212"/>
    </location>
    <ligand>
        <name>Mg(2+)</name>
        <dbReference type="ChEBI" id="CHEBI:18420"/>
    </ligand>
</feature>
<feature type="binding site" evidence="5">
    <location>
        <position position="523"/>
    </location>
    <ligand>
        <name>Ni(2+)</name>
        <dbReference type="ChEBI" id="CHEBI:49786"/>
    </ligand>
</feature>
<dbReference type="InterPro" id="IPR001135">
    <property type="entry name" value="NADH_Q_OxRdtase_suD"/>
</dbReference>
<feature type="binding site" evidence="5">
    <location>
        <position position="232"/>
    </location>
    <ligand>
        <name>Ni(2+)</name>
        <dbReference type="ChEBI" id="CHEBI:49786"/>
    </ligand>
</feature>
<evidence type="ECO:0000313" key="10">
    <source>
        <dbReference type="Proteomes" id="UP000006732"/>
    </source>
</evidence>
<dbReference type="InterPro" id="IPR020396">
    <property type="entry name" value="NADH_UbQ_OxRdtase_CS"/>
</dbReference>
<dbReference type="GO" id="GO:0008137">
    <property type="term" value="F:NADH dehydrogenase (ubiquinone) activity"/>
    <property type="evidence" value="ECO:0007669"/>
    <property type="project" value="InterPro"/>
</dbReference>
<dbReference type="EC" id="1.6.5.3" evidence="8"/>
<dbReference type="GO" id="GO:0016151">
    <property type="term" value="F:nickel cation binding"/>
    <property type="evidence" value="ECO:0007669"/>
    <property type="project" value="InterPro"/>
</dbReference>